<reference evidence="2 3" key="1">
    <citation type="submission" date="2023-09" db="EMBL/GenBank/DDBJ databases">
        <title>Complete genome of Streptomyces roseicoloratus T14.</title>
        <authorList>
            <person name="Bashizi T."/>
            <person name="Kim M.-J."/>
            <person name="Lee G."/>
            <person name="Tagele S.B."/>
            <person name="Shin J.-H."/>
        </authorList>
    </citation>
    <scope>NUCLEOTIDE SEQUENCE [LARGE SCALE GENOMIC DNA]</scope>
    <source>
        <strain evidence="2 3">T14</strain>
    </source>
</reference>
<evidence type="ECO:0000256" key="1">
    <source>
        <dbReference type="SAM" id="MobiDB-lite"/>
    </source>
</evidence>
<evidence type="ECO:0000313" key="3">
    <source>
        <dbReference type="Proteomes" id="UP001250858"/>
    </source>
</evidence>
<accession>A0ABY9S038</accession>
<protein>
    <submittedName>
        <fullName evidence="2">Uncharacterized protein</fullName>
    </submittedName>
</protein>
<sequence>MSEPQNGPTYGPTPFDPEVAAAIEALGTDWRVPLTPENLAERRARDAASRPRPTAGELRPAGASWWRSCGRTVA</sequence>
<dbReference type="Proteomes" id="UP001250858">
    <property type="component" value="Chromosome"/>
</dbReference>
<proteinExistence type="predicted"/>
<feature type="region of interest" description="Disordered" evidence="1">
    <location>
        <begin position="41"/>
        <end position="74"/>
    </location>
</feature>
<dbReference type="EMBL" id="CP133762">
    <property type="protein sequence ID" value="WMX47308.1"/>
    <property type="molecule type" value="Genomic_DNA"/>
</dbReference>
<organism evidence="2 3">
    <name type="scientific">Streptomyces roseicoloratus</name>
    <dbReference type="NCBI Taxonomy" id="2508722"/>
    <lineage>
        <taxon>Bacteria</taxon>
        <taxon>Bacillati</taxon>
        <taxon>Actinomycetota</taxon>
        <taxon>Actinomycetes</taxon>
        <taxon>Kitasatosporales</taxon>
        <taxon>Streptomycetaceae</taxon>
        <taxon>Streptomyces</taxon>
    </lineage>
</organism>
<evidence type="ECO:0000313" key="2">
    <source>
        <dbReference type="EMBL" id="WMX47308.1"/>
    </source>
</evidence>
<keyword evidence="3" id="KW-1185">Reference proteome</keyword>
<dbReference type="RefSeq" id="WP_309549393.1">
    <property type="nucleotide sequence ID" value="NZ_CP133762.1"/>
</dbReference>
<gene>
    <name evidence="2" type="ORF">RGF97_24225</name>
</gene>
<name>A0ABY9S038_9ACTN</name>